<comment type="caution">
    <text evidence="2">The sequence shown here is derived from an EMBL/GenBank/DDBJ whole genome shotgun (WGS) entry which is preliminary data.</text>
</comment>
<evidence type="ECO:0000313" key="3">
    <source>
        <dbReference type="Proteomes" id="UP001141806"/>
    </source>
</evidence>
<gene>
    <name evidence="2" type="ORF">NE237_026715</name>
</gene>
<feature type="region of interest" description="Disordered" evidence="1">
    <location>
        <begin position="1"/>
        <end position="27"/>
    </location>
</feature>
<name>A0A9Q0H9H3_9MAGN</name>
<dbReference type="EMBL" id="JAMYWD010000010">
    <property type="protein sequence ID" value="KAJ4959604.1"/>
    <property type="molecule type" value="Genomic_DNA"/>
</dbReference>
<reference evidence="2" key="1">
    <citation type="journal article" date="2023" name="Plant J.">
        <title>The genome of the king protea, Protea cynaroides.</title>
        <authorList>
            <person name="Chang J."/>
            <person name="Duong T.A."/>
            <person name="Schoeman C."/>
            <person name="Ma X."/>
            <person name="Roodt D."/>
            <person name="Barker N."/>
            <person name="Li Z."/>
            <person name="Van de Peer Y."/>
            <person name="Mizrachi E."/>
        </authorList>
    </citation>
    <scope>NUCLEOTIDE SEQUENCE</scope>
    <source>
        <tissue evidence="2">Young leaves</tissue>
    </source>
</reference>
<evidence type="ECO:0000313" key="2">
    <source>
        <dbReference type="EMBL" id="KAJ4959604.1"/>
    </source>
</evidence>
<feature type="compositionally biased region" description="Low complexity" evidence="1">
    <location>
        <begin position="1"/>
        <end position="25"/>
    </location>
</feature>
<keyword evidence="3" id="KW-1185">Reference proteome</keyword>
<sequence>MSPISSRPAAPSPSATAPNPKSSPSLTWAPTTLPPLWKSLPTPMLSSPLSAIPQTSSSFSSAPLEPSKRAIDFRKERQRVRERTGFNAVAECFSVFASWIRCFDAKIFVLTLD</sequence>
<accession>A0A9Q0H9H3</accession>
<organism evidence="2 3">
    <name type="scientific">Protea cynaroides</name>
    <dbReference type="NCBI Taxonomy" id="273540"/>
    <lineage>
        <taxon>Eukaryota</taxon>
        <taxon>Viridiplantae</taxon>
        <taxon>Streptophyta</taxon>
        <taxon>Embryophyta</taxon>
        <taxon>Tracheophyta</taxon>
        <taxon>Spermatophyta</taxon>
        <taxon>Magnoliopsida</taxon>
        <taxon>Proteales</taxon>
        <taxon>Proteaceae</taxon>
        <taxon>Protea</taxon>
    </lineage>
</organism>
<protein>
    <submittedName>
        <fullName evidence="2">Uncharacterized protein</fullName>
    </submittedName>
</protein>
<dbReference type="AlphaFoldDB" id="A0A9Q0H9H3"/>
<evidence type="ECO:0000256" key="1">
    <source>
        <dbReference type="SAM" id="MobiDB-lite"/>
    </source>
</evidence>
<dbReference type="Proteomes" id="UP001141806">
    <property type="component" value="Unassembled WGS sequence"/>
</dbReference>
<proteinExistence type="predicted"/>